<dbReference type="InterPro" id="IPR002694">
    <property type="entry name" value="Znf_CHC2"/>
</dbReference>
<comment type="caution">
    <text evidence="2">The sequence shown here is derived from an EMBL/GenBank/DDBJ whole genome shotgun (WGS) entry which is preliminary data.</text>
</comment>
<proteinExistence type="predicted"/>
<feature type="domain" description="Zinc finger CHC2-type" evidence="1">
    <location>
        <begin position="17"/>
        <end position="67"/>
    </location>
</feature>
<organism evidence="2 3">
    <name type="scientific">Amycolatopsis regifaucium</name>
    <dbReference type="NCBI Taxonomy" id="546365"/>
    <lineage>
        <taxon>Bacteria</taxon>
        <taxon>Bacillati</taxon>
        <taxon>Actinomycetota</taxon>
        <taxon>Actinomycetes</taxon>
        <taxon>Pseudonocardiales</taxon>
        <taxon>Pseudonocardiaceae</taxon>
        <taxon>Amycolatopsis</taxon>
    </lineage>
</organism>
<dbReference type="Proteomes" id="UP000186883">
    <property type="component" value="Unassembled WGS sequence"/>
</dbReference>
<dbReference type="RefSeq" id="WP_074038248.1">
    <property type="nucleotide sequence ID" value="NZ_FOPQ01000006.1"/>
</dbReference>
<dbReference type="SUPFAM" id="SSF57783">
    <property type="entry name" value="Zinc beta-ribbon"/>
    <property type="match status" value="1"/>
</dbReference>
<evidence type="ECO:0000313" key="2">
    <source>
        <dbReference type="EMBL" id="OKA04882.1"/>
    </source>
</evidence>
<reference evidence="2" key="1">
    <citation type="submission" date="2016-11" db="EMBL/GenBank/DDBJ databases">
        <title>Genome sequencing of Amycolatopsis regifaucium.</title>
        <authorList>
            <person name="Mayilraj S."/>
            <person name="Kaur N."/>
        </authorList>
    </citation>
    <scope>NUCLEOTIDE SEQUENCE [LARGE SCALE GENOMIC DNA]</scope>
    <source>
        <strain evidence="2">GY080</strain>
    </source>
</reference>
<dbReference type="Pfam" id="PF01807">
    <property type="entry name" value="Zn_ribbon_DnaG"/>
    <property type="match status" value="1"/>
</dbReference>
<gene>
    <name evidence="2" type="ORF">ATP06_0227770</name>
</gene>
<dbReference type="InterPro" id="IPR036977">
    <property type="entry name" value="DNA_primase_Znf_CHC2"/>
</dbReference>
<keyword evidence="3" id="KW-1185">Reference proteome</keyword>
<protein>
    <recommendedName>
        <fullName evidence="1">Zinc finger CHC2-type domain-containing protein</fullName>
    </recommendedName>
</protein>
<accession>A0ABX3DK30</accession>
<dbReference type="Gene3D" id="3.90.580.10">
    <property type="entry name" value="Zinc finger, CHC2-type domain"/>
    <property type="match status" value="1"/>
</dbReference>
<dbReference type="EMBL" id="LOBU02000019">
    <property type="protein sequence ID" value="OKA04882.1"/>
    <property type="molecule type" value="Genomic_DNA"/>
</dbReference>
<evidence type="ECO:0000259" key="1">
    <source>
        <dbReference type="Pfam" id="PF01807"/>
    </source>
</evidence>
<sequence length="136" mass="13952">MAVTSISAAEPPGPHGIVEVVAPHVKLSPLGDAQLQGACPFCGSRAVRVRPAYNTFHCFGCGVGGDARMSAVAPSRGVVVCGGGIGDPSVVAPDDLRRRGLIEIRSANEPNDRWAASRRAPAANVLFGLGLRGTPN</sequence>
<evidence type="ECO:0000313" key="3">
    <source>
        <dbReference type="Proteomes" id="UP000186883"/>
    </source>
</evidence>
<name>A0ABX3DK30_9PSEU</name>